<feature type="region of interest" description="Disordered" evidence="1">
    <location>
        <begin position="864"/>
        <end position="888"/>
    </location>
</feature>
<feature type="region of interest" description="Disordered" evidence="1">
    <location>
        <begin position="473"/>
        <end position="530"/>
    </location>
</feature>
<organism evidence="2 3">
    <name type="scientific">Halocaridina rubra</name>
    <name type="common">Hawaiian red shrimp</name>
    <dbReference type="NCBI Taxonomy" id="373956"/>
    <lineage>
        <taxon>Eukaryota</taxon>
        <taxon>Metazoa</taxon>
        <taxon>Ecdysozoa</taxon>
        <taxon>Arthropoda</taxon>
        <taxon>Crustacea</taxon>
        <taxon>Multicrustacea</taxon>
        <taxon>Malacostraca</taxon>
        <taxon>Eumalacostraca</taxon>
        <taxon>Eucarida</taxon>
        <taxon>Decapoda</taxon>
        <taxon>Pleocyemata</taxon>
        <taxon>Caridea</taxon>
        <taxon>Atyoidea</taxon>
        <taxon>Atyidae</taxon>
        <taxon>Halocaridina</taxon>
    </lineage>
</organism>
<feature type="region of interest" description="Disordered" evidence="1">
    <location>
        <begin position="573"/>
        <end position="601"/>
    </location>
</feature>
<feature type="compositionally biased region" description="Low complexity" evidence="1">
    <location>
        <begin position="869"/>
        <end position="882"/>
    </location>
</feature>
<protein>
    <submittedName>
        <fullName evidence="2">Uncharacterized protein</fullName>
    </submittedName>
</protein>
<feature type="region of interest" description="Disordered" evidence="1">
    <location>
        <begin position="38"/>
        <end position="61"/>
    </location>
</feature>
<evidence type="ECO:0000313" key="3">
    <source>
        <dbReference type="Proteomes" id="UP001381693"/>
    </source>
</evidence>
<proteinExistence type="predicted"/>
<feature type="region of interest" description="Disordered" evidence="1">
    <location>
        <begin position="1222"/>
        <end position="1249"/>
    </location>
</feature>
<name>A0AAN9ACA7_HALRR</name>
<gene>
    <name evidence="2" type="ORF">SK128_003713</name>
</gene>
<dbReference type="Proteomes" id="UP001381693">
    <property type="component" value="Unassembled WGS sequence"/>
</dbReference>
<dbReference type="EMBL" id="JAXCGZ010007619">
    <property type="protein sequence ID" value="KAK7078952.1"/>
    <property type="molecule type" value="Genomic_DNA"/>
</dbReference>
<feature type="compositionally biased region" description="Basic and acidic residues" evidence="1">
    <location>
        <begin position="482"/>
        <end position="509"/>
    </location>
</feature>
<evidence type="ECO:0000313" key="2">
    <source>
        <dbReference type="EMBL" id="KAK7078952.1"/>
    </source>
</evidence>
<comment type="caution">
    <text evidence="2">The sequence shown here is derived from an EMBL/GenBank/DDBJ whole genome shotgun (WGS) entry which is preliminary data.</text>
</comment>
<feature type="compositionally biased region" description="Basic residues" evidence="1">
    <location>
        <begin position="356"/>
        <end position="365"/>
    </location>
</feature>
<feature type="region of interest" description="Disordered" evidence="1">
    <location>
        <begin position="338"/>
        <end position="378"/>
    </location>
</feature>
<feature type="compositionally biased region" description="Basic and acidic residues" evidence="1">
    <location>
        <begin position="339"/>
        <end position="355"/>
    </location>
</feature>
<accession>A0AAN9ACA7</accession>
<keyword evidence="3" id="KW-1185">Reference proteome</keyword>
<sequence length="1439" mass="162987">MNWVGGIRKRVMLREEERHRQDRFFAAHAAAKQHISAQRTAPSLSTIGQPSMKFPRKVGSHKRRNEELIYERITSGSAPGNMNSHMKIPSTCFQPNSALAEKSGDALHPRGETSRSQIVIRKNGRKYFIKRSSLHGPFSWYMLQLEAKGVQHKIDLEERKRRLRRKKQIAKVKCENNRSKTIQQKAQTIVKSNNRVKYIEVKENRIITNHPEHSGEFTLEESGDEEERIPNMGLDTSSTYSFLCNKGSELHRGKDEVSTNSRKLQNIKLESINLNGSTSSNSSTQEEDCLEIVKDELENIKTSEENDNTDMNCTLEFSLKDESREKLHIMLSDLENGEEMEHKVDADQKDKERNGRKVTPKKRNGTKVEANSSKEHQSIFEKQRETLLQEENVDLEKKKRLMEEERFKSKTKEDENRIYVSESETKDEKTKKIKCEDVAVPWMKCRSKPSSSQSYTERFSVVNAKKIVQEVDHNVSSRKRKVNVEEVESKRDNHSSNKKEKKCVVDAESGHAYTKNKSNKGKEKQKTKSMAKTFNSSLLKGAPQMRKILTLSPHRLNSGRRIWEPLALSYHNTPYKGDSEKEAKSKSLDSEEGTKNVSKSNVNQEFPLSKVAKAKLNWEQNRLASLLGTRCQNASSKFLKQTHVHTSNASLSGTQLIGIKYQTYKDSQMNNEYQQCSSRAEHKTLHNNSIYEHSLHDNLSEKSSGYQPSYAGVGILGTQAKNIESLLLSNTALRSHSDTVPAMSSSSLCQQEKLFKTPVASIVFTPACDVSHYGSTHSSVDYKCSPDRAEKLQILPTKKLGKRKLYSKYQNDYECIVSNVIDEIKNEMRKPTVSEMVRNVVSIERSNTINKTGIDKTPYMEKNVYGKCSSPNPSGGSSNKSSRTPSDTCHEISVDEIYNEIFEGLNASLSVQQEVVLQNQDISEEGTKILDSLNGRHRENVDILCNTKNECRQSPYHKDIAKLSSYPVYSQTALDKKQDHEHVLDKACNNCNPQAPPYFVALPEKNSIIDCRISAQNGGTDYDIVHKHKLTLPVFGPNDNTMQNYRDSSDIEATELDGKMKCSAITQDVYVENTLGEKNILGDFVNVHNGEHMIVKGNISLANIFPVSSSETVFIQNLPELDLSNQKKLMSVKEANKRDIQNTQACLQVDHTSQDYCVLEENRMFDINSDTTSRHEIIYKANTKYMKQVEENQNTLRMYSDSTEPQKRSCIEDYNLGSVLNNSSNIKDERNTTSGCTVQPTSGDNSCSENSYVSISHSVNSCAKDMYVLSTLSGTGEQSQSGNTYNSFGNAPVMLGNVHHISTDLDRKDQALGSTSELLPEKSHVWKESTENKNMIYNKDAVCDLKYIFSTNVEIGHDSKVRGLYSERNQKFCSSECDQGSCMAKSNKKPQTLQDRKLYTGENFSYKLSQNDTIPNIENSKLKRHLVITVFSDLESTPL</sequence>
<feature type="compositionally biased region" description="Polar residues" evidence="1">
    <location>
        <begin position="39"/>
        <end position="49"/>
    </location>
</feature>
<reference evidence="2 3" key="1">
    <citation type="submission" date="2023-11" db="EMBL/GenBank/DDBJ databases">
        <title>Halocaridina rubra genome assembly.</title>
        <authorList>
            <person name="Smith C."/>
        </authorList>
    </citation>
    <scope>NUCLEOTIDE SEQUENCE [LARGE SCALE GENOMIC DNA]</scope>
    <source>
        <strain evidence="2">EP-1</strain>
        <tissue evidence="2">Whole</tissue>
    </source>
</reference>
<feature type="compositionally biased region" description="Basic and acidic residues" evidence="1">
    <location>
        <begin position="577"/>
        <end position="594"/>
    </location>
</feature>
<feature type="compositionally biased region" description="Polar residues" evidence="1">
    <location>
        <begin position="1232"/>
        <end position="1249"/>
    </location>
</feature>
<evidence type="ECO:0000256" key="1">
    <source>
        <dbReference type="SAM" id="MobiDB-lite"/>
    </source>
</evidence>